<sequence length="111" mass="13135">MTRYATVQEQDQACAAILVRNLYGYVKCEGRRWYLWDDDNGGWKRTTVGYALCNRIVREVERLIVQAVMEDRYEDARDWCRYLDPTDIGTRLTPHMARIYRENQALPRGQG</sequence>
<organism evidence="1 2">
    <name type="scientific">Pauljensenia hongkongensis</name>
    <dbReference type="NCBI Taxonomy" id="178339"/>
    <lineage>
        <taxon>Bacteria</taxon>
        <taxon>Bacillati</taxon>
        <taxon>Actinomycetota</taxon>
        <taxon>Actinomycetes</taxon>
        <taxon>Actinomycetales</taxon>
        <taxon>Actinomycetaceae</taxon>
        <taxon>Pauljensenia</taxon>
    </lineage>
</organism>
<name>A0A1D8B1N6_9ACTO</name>
<gene>
    <name evidence="1" type="ORF">BH719_03600</name>
</gene>
<evidence type="ECO:0000313" key="1">
    <source>
        <dbReference type="EMBL" id="AOS47055.1"/>
    </source>
</evidence>
<keyword evidence="2" id="KW-1185">Reference proteome</keyword>
<dbReference type="EMBL" id="CP017298">
    <property type="protein sequence ID" value="AOS47055.1"/>
    <property type="molecule type" value="Genomic_DNA"/>
</dbReference>
<dbReference type="OrthoDB" id="3268205at2"/>
<dbReference type="Proteomes" id="UP000095214">
    <property type="component" value="Chromosome"/>
</dbReference>
<proteinExistence type="predicted"/>
<dbReference type="KEGG" id="phon:BH719_03600"/>
<dbReference type="RefSeq" id="WP_009743389.1">
    <property type="nucleotide sequence ID" value="NZ_CP017298.1"/>
</dbReference>
<reference evidence="1 2" key="1">
    <citation type="submission" date="2016-09" db="EMBL/GenBank/DDBJ databases">
        <title>Complete genome sequence of Actinomyces hongkongensis HKU8.</title>
        <authorList>
            <person name="Gao Y.-X."/>
            <person name="Zhou Y.-Y."/>
            <person name="Xie Y."/>
            <person name="Wang M."/>
            <person name="Wang S.-J."/>
            <person name="Shen S.-G."/>
        </authorList>
    </citation>
    <scope>NUCLEOTIDE SEQUENCE [LARGE SCALE GENOMIC DNA]</scope>
    <source>
        <strain evidence="1 2">HKU8</strain>
    </source>
</reference>
<protein>
    <submittedName>
        <fullName evidence="1">Uncharacterized protein</fullName>
    </submittedName>
</protein>
<dbReference type="STRING" id="178339.BH719_03600"/>
<accession>A0A1D8B1N6</accession>
<evidence type="ECO:0000313" key="2">
    <source>
        <dbReference type="Proteomes" id="UP000095214"/>
    </source>
</evidence>
<dbReference type="AlphaFoldDB" id="A0A1D8B1N6"/>